<reference evidence="1 2" key="1">
    <citation type="journal article" date="2014" name="Agronomy (Basel)">
        <title>A Draft Genome Sequence for Ensete ventricosum, the Drought-Tolerant Tree Against Hunger.</title>
        <authorList>
            <person name="Harrison J."/>
            <person name="Moore K.A."/>
            <person name="Paszkiewicz K."/>
            <person name="Jones T."/>
            <person name="Grant M."/>
            <person name="Ambacheew D."/>
            <person name="Muzemil S."/>
            <person name="Studholme D.J."/>
        </authorList>
    </citation>
    <scope>NUCLEOTIDE SEQUENCE [LARGE SCALE GENOMIC DNA]</scope>
</reference>
<protein>
    <submittedName>
        <fullName evidence="1">Uncharacterized protein</fullName>
    </submittedName>
</protein>
<organism evidence="1 2">
    <name type="scientific">Ensete ventricosum</name>
    <name type="common">Abyssinian banana</name>
    <name type="synonym">Musa ensete</name>
    <dbReference type="NCBI Taxonomy" id="4639"/>
    <lineage>
        <taxon>Eukaryota</taxon>
        <taxon>Viridiplantae</taxon>
        <taxon>Streptophyta</taxon>
        <taxon>Embryophyta</taxon>
        <taxon>Tracheophyta</taxon>
        <taxon>Spermatophyta</taxon>
        <taxon>Magnoliopsida</taxon>
        <taxon>Liliopsida</taxon>
        <taxon>Zingiberales</taxon>
        <taxon>Musaceae</taxon>
        <taxon>Ensete</taxon>
    </lineage>
</organism>
<dbReference type="AlphaFoldDB" id="A0A426ZNN1"/>
<dbReference type="Proteomes" id="UP000287651">
    <property type="component" value="Unassembled WGS sequence"/>
</dbReference>
<dbReference type="EMBL" id="AMZH03005757">
    <property type="protein sequence ID" value="RRT65596.1"/>
    <property type="molecule type" value="Genomic_DNA"/>
</dbReference>
<gene>
    <name evidence="1" type="ORF">B296_00012406</name>
</gene>
<name>A0A426ZNN1_ENSVE</name>
<evidence type="ECO:0000313" key="2">
    <source>
        <dbReference type="Proteomes" id="UP000287651"/>
    </source>
</evidence>
<proteinExistence type="predicted"/>
<sequence>MHRFTNHGWAQNDLFNESDDRVSILGKVKVVCWGGGVLHSTIGGLGSPNYSPTDGGASGGGGDWSTKAMLRGARAGVGWVAGRDGREGAAYWAS</sequence>
<evidence type="ECO:0000313" key="1">
    <source>
        <dbReference type="EMBL" id="RRT65596.1"/>
    </source>
</evidence>
<accession>A0A426ZNN1</accession>
<comment type="caution">
    <text evidence="1">The sequence shown here is derived from an EMBL/GenBank/DDBJ whole genome shotgun (WGS) entry which is preliminary data.</text>
</comment>